<dbReference type="Pfam" id="PF13324">
    <property type="entry name" value="GCIP_N"/>
    <property type="match status" value="1"/>
</dbReference>
<dbReference type="PANTHER" id="PTHR15492:SF1">
    <property type="entry name" value="CYCLIN-D1-BINDING PROTEIN 1"/>
    <property type="match status" value="1"/>
</dbReference>
<sequence length="88" mass="9569">MGEQVSKQVIIAGLLCTGDAPKSRELEDNMKVYFNLLQGFLLLSPGSQVSVGPTLSSSIHAFVKQVVVKQVVDCSFSFWKEVASSFES</sequence>
<dbReference type="Proteomes" id="UP000541444">
    <property type="component" value="Unassembled WGS sequence"/>
</dbReference>
<evidence type="ECO:0000313" key="3">
    <source>
        <dbReference type="Proteomes" id="UP000541444"/>
    </source>
</evidence>
<name>A0A7J7LCP3_9MAGN</name>
<accession>A0A7J7LCP3</accession>
<dbReference type="OrthoDB" id="41588at2759"/>
<gene>
    <name evidence="2" type="ORF">GIB67_013156</name>
</gene>
<dbReference type="AlphaFoldDB" id="A0A7J7LCP3"/>
<dbReference type="EMBL" id="JACGCM010002380">
    <property type="protein sequence ID" value="KAF6140387.1"/>
    <property type="molecule type" value="Genomic_DNA"/>
</dbReference>
<proteinExistence type="predicted"/>
<dbReference type="InterPro" id="IPR026907">
    <property type="entry name" value="GCIP-like"/>
</dbReference>
<feature type="domain" description="Cyclin-D1-binding protein 1-like N-terminal" evidence="1">
    <location>
        <begin position="1"/>
        <end position="67"/>
    </location>
</feature>
<reference evidence="2 3" key="1">
    <citation type="journal article" date="2020" name="IScience">
        <title>Genome Sequencing of the Endangered Kingdonia uniflora (Circaeasteraceae, Ranunculales) Reveals Potential Mechanisms of Evolutionary Specialization.</title>
        <authorList>
            <person name="Sun Y."/>
            <person name="Deng T."/>
            <person name="Zhang A."/>
            <person name="Moore M.J."/>
            <person name="Landis J.B."/>
            <person name="Lin N."/>
            <person name="Zhang H."/>
            <person name="Zhang X."/>
            <person name="Huang J."/>
            <person name="Zhang X."/>
            <person name="Sun H."/>
            <person name="Wang H."/>
        </authorList>
    </citation>
    <scope>NUCLEOTIDE SEQUENCE [LARGE SCALE GENOMIC DNA]</scope>
    <source>
        <strain evidence="2">TB1705</strain>
        <tissue evidence="2">Leaf</tissue>
    </source>
</reference>
<organism evidence="2 3">
    <name type="scientific">Kingdonia uniflora</name>
    <dbReference type="NCBI Taxonomy" id="39325"/>
    <lineage>
        <taxon>Eukaryota</taxon>
        <taxon>Viridiplantae</taxon>
        <taxon>Streptophyta</taxon>
        <taxon>Embryophyta</taxon>
        <taxon>Tracheophyta</taxon>
        <taxon>Spermatophyta</taxon>
        <taxon>Magnoliopsida</taxon>
        <taxon>Ranunculales</taxon>
        <taxon>Circaeasteraceae</taxon>
        <taxon>Kingdonia</taxon>
    </lineage>
</organism>
<keyword evidence="3" id="KW-1185">Reference proteome</keyword>
<evidence type="ECO:0000259" key="1">
    <source>
        <dbReference type="Pfam" id="PF13324"/>
    </source>
</evidence>
<dbReference type="PANTHER" id="PTHR15492">
    <property type="entry name" value="CYCLIN D1-BINDING PROTEIN 1"/>
    <property type="match status" value="1"/>
</dbReference>
<evidence type="ECO:0000313" key="2">
    <source>
        <dbReference type="EMBL" id="KAF6140387.1"/>
    </source>
</evidence>
<protein>
    <recommendedName>
        <fullName evidence="1">Cyclin-D1-binding protein 1-like N-terminal domain-containing protein</fullName>
    </recommendedName>
</protein>
<comment type="caution">
    <text evidence="2">The sequence shown here is derived from an EMBL/GenBank/DDBJ whole genome shotgun (WGS) entry which is preliminary data.</text>
</comment>
<dbReference type="InterPro" id="IPR049317">
    <property type="entry name" value="GCIP-like_N"/>
</dbReference>
<dbReference type="GO" id="GO:0005634">
    <property type="term" value="C:nucleus"/>
    <property type="evidence" value="ECO:0007669"/>
    <property type="project" value="TreeGrafter"/>
</dbReference>